<dbReference type="PROSITE" id="PS00584">
    <property type="entry name" value="PFKB_KINASES_2"/>
    <property type="match status" value="1"/>
</dbReference>
<evidence type="ECO:0000256" key="4">
    <source>
        <dbReference type="ARBA" id="ARBA00022777"/>
    </source>
</evidence>
<accession>A0A3D9LG01</accession>
<feature type="domain" description="Carbohydrate kinase PfkB" evidence="6">
    <location>
        <begin position="7"/>
        <end position="309"/>
    </location>
</feature>
<proteinExistence type="inferred from homology"/>
<dbReference type="PROSITE" id="PS00583">
    <property type="entry name" value="PFKB_KINASES_1"/>
    <property type="match status" value="1"/>
</dbReference>
<dbReference type="RefSeq" id="WP_245952306.1">
    <property type="nucleotide sequence ID" value="NZ_QREH01000001.1"/>
</dbReference>
<dbReference type="Gene3D" id="3.40.1190.20">
    <property type="match status" value="1"/>
</dbReference>
<keyword evidence="3" id="KW-0547">Nucleotide-binding</keyword>
<protein>
    <submittedName>
        <fullName evidence="7">Fructokinase</fullName>
    </submittedName>
</protein>
<evidence type="ECO:0000256" key="5">
    <source>
        <dbReference type="ARBA" id="ARBA00022840"/>
    </source>
</evidence>
<organism evidence="7 8">
    <name type="scientific">Citricoccus muralis</name>
    <dbReference type="NCBI Taxonomy" id="169134"/>
    <lineage>
        <taxon>Bacteria</taxon>
        <taxon>Bacillati</taxon>
        <taxon>Actinomycetota</taxon>
        <taxon>Actinomycetes</taxon>
        <taxon>Micrococcales</taxon>
        <taxon>Micrococcaceae</taxon>
        <taxon>Citricoccus</taxon>
    </lineage>
</organism>
<comment type="caution">
    <text evidence="7">The sequence shown here is derived from an EMBL/GenBank/DDBJ whole genome shotgun (WGS) entry which is preliminary data.</text>
</comment>
<keyword evidence="4 7" id="KW-0418">Kinase</keyword>
<evidence type="ECO:0000256" key="3">
    <source>
        <dbReference type="ARBA" id="ARBA00022741"/>
    </source>
</evidence>
<evidence type="ECO:0000313" key="7">
    <source>
        <dbReference type="EMBL" id="REE04594.1"/>
    </source>
</evidence>
<dbReference type="GO" id="GO:0016301">
    <property type="term" value="F:kinase activity"/>
    <property type="evidence" value="ECO:0007669"/>
    <property type="project" value="UniProtKB-KW"/>
</dbReference>
<evidence type="ECO:0000259" key="6">
    <source>
        <dbReference type="Pfam" id="PF00294"/>
    </source>
</evidence>
<keyword evidence="5" id="KW-0067">ATP-binding</keyword>
<dbReference type="EMBL" id="QREH01000001">
    <property type="protein sequence ID" value="REE04594.1"/>
    <property type="molecule type" value="Genomic_DNA"/>
</dbReference>
<sequence>MTDYVGVIGEALVDVVLSDTATPRVHVGGSPLNVAVGLARLGENVLFAGRYGHDDYGAMVREHLDRNGVNAVLDPDGLPTSVATARLDPTGVAHYEFDLDWSLPDPDETARLVRAVLDRDGMARTLKHLHTGSIATMLEPGASTVMELLTTLEPDVTLSYDPNCRPSIVPDRTTARRRAEESVAFADIVHASDEDLAWLYPDRALEDVIVEWQRIEPAMVVVTRGETSLLCATAAGLTEHPVTPVEVADTVGAGDSFTAALLVALKDRGLLGAENREALRNISPEDTAAVLAYAARAAAITSSRLGADPPTRGELG</sequence>
<dbReference type="PANTHER" id="PTHR43085:SF1">
    <property type="entry name" value="PSEUDOURIDINE KINASE-RELATED"/>
    <property type="match status" value="1"/>
</dbReference>
<dbReference type="Proteomes" id="UP000256727">
    <property type="component" value="Unassembled WGS sequence"/>
</dbReference>
<dbReference type="GO" id="GO:0005524">
    <property type="term" value="F:ATP binding"/>
    <property type="evidence" value="ECO:0007669"/>
    <property type="project" value="UniProtKB-KW"/>
</dbReference>
<dbReference type="SUPFAM" id="SSF53613">
    <property type="entry name" value="Ribokinase-like"/>
    <property type="match status" value="1"/>
</dbReference>
<evidence type="ECO:0000256" key="2">
    <source>
        <dbReference type="ARBA" id="ARBA00022679"/>
    </source>
</evidence>
<gene>
    <name evidence="7" type="ORF">C8E99_2434</name>
</gene>
<dbReference type="InterPro" id="IPR050306">
    <property type="entry name" value="PfkB_Carbo_kinase"/>
</dbReference>
<dbReference type="InterPro" id="IPR011611">
    <property type="entry name" value="PfkB_dom"/>
</dbReference>
<comment type="similarity">
    <text evidence="1">Belongs to the carbohydrate kinase PfkB family.</text>
</comment>
<dbReference type="CDD" id="cd01167">
    <property type="entry name" value="bac_FRK"/>
    <property type="match status" value="1"/>
</dbReference>
<keyword evidence="2" id="KW-0808">Transferase</keyword>
<dbReference type="AlphaFoldDB" id="A0A3D9LG01"/>
<name>A0A3D9LG01_9MICC</name>
<evidence type="ECO:0000256" key="1">
    <source>
        <dbReference type="ARBA" id="ARBA00010688"/>
    </source>
</evidence>
<dbReference type="PANTHER" id="PTHR43085">
    <property type="entry name" value="HEXOKINASE FAMILY MEMBER"/>
    <property type="match status" value="1"/>
</dbReference>
<keyword evidence="8" id="KW-1185">Reference proteome</keyword>
<dbReference type="Pfam" id="PF00294">
    <property type="entry name" value="PfkB"/>
    <property type="match status" value="1"/>
</dbReference>
<reference evidence="7 8" key="1">
    <citation type="submission" date="2018-07" db="EMBL/GenBank/DDBJ databases">
        <title>Sequencing the genomes of 1000 actinobacteria strains.</title>
        <authorList>
            <person name="Klenk H.-P."/>
        </authorList>
    </citation>
    <scope>NUCLEOTIDE SEQUENCE [LARGE SCALE GENOMIC DNA]</scope>
    <source>
        <strain evidence="7 8">DSM 14442</strain>
    </source>
</reference>
<evidence type="ECO:0000313" key="8">
    <source>
        <dbReference type="Proteomes" id="UP000256727"/>
    </source>
</evidence>
<dbReference type="InterPro" id="IPR002173">
    <property type="entry name" value="Carboh/pur_kinase_PfkB_CS"/>
</dbReference>
<dbReference type="InterPro" id="IPR029056">
    <property type="entry name" value="Ribokinase-like"/>
</dbReference>